<comment type="subcellular location">
    <subcellularLocation>
        <location evidence="1 11">Golgi apparatus membrane</location>
        <topology evidence="1 11">Single-pass type II membrane protein</topology>
    </subcellularLocation>
</comment>
<dbReference type="GO" id="GO:0000139">
    <property type="term" value="C:Golgi membrane"/>
    <property type="evidence" value="ECO:0007669"/>
    <property type="project" value="UniProtKB-SubCell"/>
</dbReference>
<dbReference type="InterPro" id="IPR005331">
    <property type="entry name" value="Sulfotransferase"/>
</dbReference>
<evidence type="ECO:0000256" key="4">
    <source>
        <dbReference type="ARBA" id="ARBA00022692"/>
    </source>
</evidence>
<accession>A0A401PYP8</accession>
<dbReference type="Proteomes" id="UP000288216">
    <property type="component" value="Unassembled WGS sequence"/>
</dbReference>
<dbReference type="GO" id="GO:0050655">
    <property type="term" value="P:dermatan sulfate proteoglycan metabolic process"/>
    <property type="evidence" value="ECO:0007669"/>
    <property type="project" value="TreeGrafter"/>
</dbReference>
<comment type="similarity">
    <text evidence="2 11">Belongs to the sulfotransferase 2 family.</text>
</comment>
<reference evidence="12 13" key="1">
    <citation type="journal article" date="2018" name="Nat. Ecol. Evol.">
        <title>Shark genomes provide insights into elasmobranch evolution and the origin of vertebrates.</title>
        <authorList>
            <person name="Hara Y"/>
            <person name="Yamaguchi K"/>
            <person name="Onimaru K"/>
            <person name="Kadota M"/>
            <person name="Koyanagi M"/>
            <person name="Keeley SD"/>
            <person name="Tatsumi K"/>
            <person name="Tanaka K"/>
            <person name="Motone F"/>
            <person name="Kageyama Y"/>
            <person name="Nozu R"/>
            <person name="Adachi N"/>
            <person name="Nishimura O"/>
            <person name="Nakagawa R"/>
            <person name="Tanegashima C"/>
            <person name="Kiyatake I"/>
            <person name="Matsumoto R"/>
            <person name="Murakumo K"/>
            <person name="Nishida K"/>
            <person name="Terakita A"/>
            <person name="Kuratani S"/>
            <person name="Sato K"/>
            <person name="Hyodo S Kuraku.S."/>
        </authorList>
    </citation>
    <scope>NUCLEOTIDE SEQUENCE [LARGE SCALE GENOMIC DNA]</scope>
</reference>
<evidence type="ECO:0000256" key="3">
    <source>
        <dbReference type="ARBA" id="ARBA00022679"/>
    </source>
</evidence>
<dbReference type="OMA" id="LISAYMH"/>
<keyword evidence="8" id="KW-0472">Membrane</keyword>
<keyword evidence="9 11" id="KW-0325">Glycoprotein</keyword>
<evidence type="ECO:0000256" key="11">
    <source>
        <dbReference type="RuleBase" id="RU364020"/>
    </source>
</evidence>
<organism evidence="12 13">
    <name type="scientific">Scyliorhinus torazame</name>
    <name type="common">Cloudy catshark</name>
    <name type="synonym">Catulus torazame</name>
    <dbReference type="NCBI Taxonomy" id="75743"/>
    <lineage>
        <taxon>Eukaryota</taxon>
        <taxon>Metazoa</taxon>
        <taxon>Chordata</taxon>
        <taxon>Craniata</taxon>
        <taxon>Vertebrata</taxon>
        <taxon>Chondrichthyes</taxon>
        <taxon>Elasmobranchii</taxon>
        <taxon>Galeomorphii</taxon>
        <taxon>Galeoidea</taxon>
        <taxon>Carcharhiniformes</taxon>
        <taxon>Scyliorhinidae</taxon>
        <taxon>Scyliorhinus</taxon>
    </lineage>
</organism>
<keyword evidence="13" id="KW-1185">Reference proteome</keyword>
<gene>
    <name evidence="12" type="ORF">scyTo_0015793</name>
</gene>
<evidence type="ECO:0000256" key="6">
    <source>
        <dbReference type="ARBA" id="ARBA00022989"/>
    </source>
</evidence>
<evidence type="ECO:0000256" key="2">
    <source>
        <dbReference type="ARBA" id="ARBA00006339"/>
    </source>
</evidence>
<keyword evidence="3 11" id="KW-0808">Transferase</keyword>
<proteinExistence type="inferred from homology"/>
<dbReference type="Pfam" id="PF03567">
    <property type="entry name" value="Sulfotransfer_2"/>
    <property type="match status" value="1"/>
</dbReference>
<dbReference type="InterPro" id="IPR018011">
    <property type="entry name" value="Carb_sulfotrans_8-10"/>
</dbReference>
<protein>
    <recommendedName>
        <fullName evidence="11">Carbohydrate sulfotransferase</fullName>
        <ecNumber evidence="11">2.8.2.-</ecNumber>
    </recommendedName>
</protein>
<dbReference type="OrthoDB" id="9896530at2759"/>
<keyword evidence="7 11" id="KW-0333">Golgi apparatus</keyword>
<dbReference type="EC" id="2.8.2.-" evidence="11"/>
<evidence type="ECO:0000256" key="1">
    <source>
        <dbReference type="ARBA" id="ARBA00004323"/>
    </source>
</evidence>
<evidence type="ECO:0000256" key="8">
    <source>
        <dbReference type="ARBA" id="ARBA00023136"/>
    </source>
</evidence>
<keyword evidence="5 11" id="KW-0735">Signal-anchor</keyword>
<dbReference type="GO" id="GO:0008146">
    <property type="term" value="F:sulfotransferase activity"/>
    <property type="evidence" value="ECO:0007669"/>
    <property type="project" value="InterPro"/>
</dbReference>
<dbReference type="PANTHER" id="PTHR12137:SF64">
    <property type="entry name" value="CARBOHYDRATE SULFOTRANSFERASE"/>
    <property type="match status" value="1"/>
</dbReference>
<evidence type="ECO:0000256" key="9">
    <source>
        <dbReference type="ARBA" id="ARBA00023180"/>
    </source>
</evidence>
<dbReference type="EMBL" id="BFAA01009133">
    <property type="protein sequence ID" value="GCB78255.1"/>
    <property type="molecule type" value="Genomic_DNA"/>
</dbReference>
<dbReference type="GO" id="GO:0016051">
    <property type="term" value="P:carbohydrate biosynthetic process"/>
    <property type="evidence" value="ECO:0007669"/>
    <property type="project" value="InterPro"/>
</dbReference>
<evidence type="ECO:0000256" key="5">
    <source>
        <dbReference type="ARBA" id="ARBA00022968"/>
    </source>
</evidence>
<evidence type="ECO:0000256" key="7">
    <source>
        <dbReference type="ARBA" id="ARBA00023034"/>
    </source>
</evidence>
<evidence type="ECO:0000256" key="10">
    <source>
        <dbReference type="ARBA" id="ARBA00023277"/>
    </source>
</evidence>
<evidence type="ECO:0000313" key="13">
    <source>
        <dbReference type="Proteomes" id="UP000288216"/>
    </source>
</evidence>
<dbReference type="STRING" id="75743.A0A401PYP8"/>
<dbReference type="PANTHER" id="PTHR12137">
    <property type="entry name" value="CARBOHYDRATE SULFOTRANSFERASE"/>
    <property type="match status" value="1"/>
</dbReference>
<keyword evidence="6" id="KW-1133">Transmembrane helix</keyword>
<comment type="caution">
    <text evidence="12">The sequence shown here is derived from an EMBL/GenBank/DDBJ whole genome shotgun (WGS) entry which is preliminary data.</text>
</comment>
<evidence type="ECO:0000313" key="12">
    <source>
        <dbReference type="EMBL" id="GCB78255.1"/>
    </source>
</evidence>
<keyword evidence="4" id="KW-0812">Transmembrane</keyword>
<name>A0A401PYP8_SCYTO</name>
<dbReference type="AlphaFoldDB" id="A0A401PYP8"/>
<keyword evidence="10 11" id="KW-0119">Carbohydrate metabolism</keyword>
<sequence>MDFPGRLSVTLLLLGYLGWLFYKEWRSGVFAATGEGPESAAVSVPVTFDSFLHNQQLRKKLLRSFCSRGPKVSRLLRSSNFSRLRVNERHELVYCSVPDVGPANWEQVLKMLNEVPGQVEKMVNESVPLRAPLQDLSQYDTTTIGRLLASYTKIIFIRDPFWRLLSTYRRHDDAAGSFEAFVRRVMGQGLKPTASWKPLVQLCHPCLVRYDYIVAHGLLGQEVRHLLHRIGVPEGVELPEFQDSEESPPSRWLTEQRFNQLSTQLVGELLQFYRNDFAAFNFTSASTLT</sequence>